<protein>
    <submittedName>
        <fullName evidence="4">Phenylacetaldehyde dehydrogenase</fullName>
        <ecNumber evidence="4">1.2.1.39</ecNumber>
    </submittedName>
</protein>
<reference evidence="4 5" key="1">
    <citation type="submission" date="2018-06" db="EMBL/GenBank/DDBJ databases">
        <authorList>
            <consortium name="Pathogen Informatics"/>
            <person name="Doyle S."/>
        </authorList>
    </citation>
    <scope>NUCLEOTIDE SEQUENCE [LARGE SCALE GENOMIC DNA]</scope>
    <source>
        <strain evidence="4 5">NCTC12120</strain>
    </source>
</reference>
<dbReference type="EMBL" id="UAVU01000010">
    <property type="protein sequence ID" value="SQC93547.1"/>
    <property type="molecule type" value="Genomic_DNA"/>
</dbReference>
<evidence type="ECO:0000313" key="5">
    <source>
        <dbReference type="Proteomes" id="UP000251197"/>
    </source>
</evidence>
<dbReference type="InterPro" id="IPR015590">
    <property type="entry name" value="Aldehyde_DH_dom"/>
</dbReference>
<keyword evidence="2" id="KW-0520">NAD</keyword>
<evidence type="ECO:0000256" key="2">
    <source>
        <dbReference type="ARBA" id="ARBA00023027"/>
    </source>
</evidence>
<organism evidence="4 5">
    <name type="scientific">Cedecea neteri</name>
    <dbReference type="NCBI Taxonomy" id="158822"/>
    <lineage>
        <taxon>Bacteria</taxon>
        <taxon>Pseudomonadati</taxon>
        <taxon>Pseudomonadota</taxon>
        <taxon>Gammaproteobacteria</taxon>
        <taxon>Enterobacterales</taxon>
        <taxon>Enterobacteriaceae</taxon>
        <taxon>Cedecea</taxon>
    </lineage>
</organism>
<evidence type="ECO:0000256" key="1">
    <source>
        <dbReference type="ARBA" id="ARBA00023002"/>
    </source>
</evidence>
<dbReference type="EC" id="1.2.1.39" evidence="4"/>
<accession>A0A2X3J3V3</accession>
<dbReference type="PANTHER" id="PTHR11699">
    <property type="entry name" value="ALDEHYDE DEHYDROGENASE-RELATED"/>
    <property type="match status" value="1"/>
</dbReference>
<sequence length="128" mass="14395">MRYTAGLTTKISGQTLDVSIPMPEGARYQAWTRKEPVGVVAGIVPWNFPLLIGMWKVMPALAAGCSIVVKPSETTPLTLLRMAELADRSWRTGRRIQRGDRQRRRLWQSADRTSADCQSQLYRFDGDG</sequence>
<evidence type="ECO:0000313" key="4">
    <source>
        <dbReference type="EMBL" id="SQC93547.1"/>
    </source>
</evidence>
<keyword evidence="1 4" id="KW-0560">Oxidoreductase</keyword>
<dbReference type="Pfam" id="PF00171">
    <property type="entry name" value="Aldedh"/>
    <property type="match status" value="1"/>
</dbReference>
<dbReference type="STRING" id="158822.LH23_16410"/>
<name>A0A2X3J3V3_9ENTR</name>
<dbReference type="GO" id="GO:0008957">
    <property type="term" value="F:phenylacetaldehyde dehydrogenase (NAD+) activity"/>
    <property type="evidence" value="ECO:0007669"/>
    <property type="project" value="UniProtKB-EC"/>
</dbReference>
<dbReference type="AlphaFoldDB" id="A0A2X3J3V3"/>
<gene>
    <name evidence="4" type="primary">feaB_2</name>
    <name evidence="4" type="ORF">NCTC12120_06661</name>
</gene>
<dbReference type="Proteomes" id="UP000251197">
    <property type="component" value="Unassembled WGS sequence"/>
</dbReference>
<proteinExistence type="predicted"/>
<dbReference type="Gene3D" id="3.40.605.10">
    <property type="entry name" value="Aldehyde Dehydrogenase, Chain A, domain 1"/>
    <property type="match status" value="1"/>
</dbReference>
<dbReference type="InterPro" id="IPR016162">
    <property type="entry name" value="Ald_DH_N"/>
</dbReference>
<feature type="domain" description="Aldehyde dehydrogenase" evidence="3">
    <location>
        <begin position="1"/>
        <end position="87"/>
    </location>
</feature>
<dbReference type="SUPFAM" id="SSF53720">
    <property type="entry name" value="ALDH-like"/>
    <property type="match status" value="1"/>
</dbReference>
<dbReference type="InterPro" id="IPR016161">
    <property type="entry name" value="Ald_DH/histidinol_DH"/>
</dbReference>
<evidence type="ECO:0000259" key="3">
    <source>
        <dbReference type="Pfam" id="PF00171"/>
    </source>
</evidence>